<keyword evidence="3" id="KW-1185">Reference proteome</keyword>
<proteinExistence type="predicted"/>
<dbReference type="OrthoDB" id="5431982at2"/>
<dbReference type="EMBL" id="ATHI01000022">
    <property type="protein sequence ID" value="EPR33962.1"/>
    <property type="molecule type" value="Genomic_DNA"/>
</dbReference>
<sequence>MQKTVKILAVLLAAQLLLAAGVGLTGRSISAGNEPVSLLEFDGEKVNRITLEGPDDAKVTLEKEGGTWVLPDVADFPVNSDKVKQLFDRLKALRSGAPVATSRSARERFKVSDEVFERRITLSSGDETLARLYLGSSPGMRLIHARNEASDAIHAVKMAAYDVPMKAEDWEDKSILTLLKSDIAAIDVGGLRIQRSSAETVQDKATDESSPQPTWKAEGIDEGKALKVEAADKLAGLLAELRFERVLGQEAKEEYGLNDPVLTITLTQKGGAKLTYQLGKAKDKEEYTLKVSNRPEYFRLASYKAKPLIESASLENLTKKIAEKAKKGALSK</sequence>
<accession>S7TA32</accession>
<comment type="caution">
    <text evidence="2">The sequence shown here is derived from an EMBL/GenBank/DDBJ whole genome shotgun (WGS) entry which is preliminary data.</text>
</comment>
<protein>
    <recommendedName>
        <fullName evidence="1">DUF4340 domain-containing protein</fullName>
    </recommendedName>
</protein>
<dbReference type="Pfam" id="PF14238">
    <property type="entry name" value="DUF4340"/>
    <property type="match status" value="1"/>
</dbReference>
<evidence type="ECO:0000313" key="2">
    <source>
        <dbReference type="EMBL" id="EPR33962.1"/>
    </source>
</evidence>
<dbReference type="InterPro" id="IPR025641">
    <property type="entry name" value="DUF4340"/>
</dbReference>
<evidence type="ECO:0000259" key="1">
    <source>
        <dbReference type="Pfam" id="PF14238"/>
    </source>
</evidence>
<name>S7TA32_9BACT</name>
<dbReference type="RefSeq" id="WP_020886712.1">
    <property type="nucleotide sequence ID" value="NZ_ATHI01000022.1"/>
</dbReference>
<dbReference type="AlphaFoldDB" id="S7TA32"/>
<dbReference type="PATRIC" id="fig|1121439.3.peg.1469"/>
<reference evidence="2 3" key="1">
    <citation type="journal article" date="2013" name="Genome Announc.">
        <title>Draft genome sequences for three mercury-methylating, sulfate-reducing bacteria.</title>
        <authorList>
            <person name="Brown S.D."/>
            <person name="Hurt R.A.Jr."/>
            <person name="Gilmour C.C."/>
            <person name="Elias D.A."/>
        </authorList>
    </citation>
    <scope>NUCLEOTIDE SEQUENCE [LARGE SCALE GENOMIC DNA]</scope>
    <source>
        <strain evidence="2 3">DSM 16529</strain>
    </source>
</reference>
<dbReference type="STRING" id="1121439.dsat_0127"/>
<feature type="domain" description="DUF4340" evidence="1">
    <location>
        <begin position="68"/>
        <end position="260"/>
    </location>
</feature>
<dbReference type="Proteomes" id="UP000014975">
    <property type="component" value="Unassembled WGS sequence"/>
</dbReference>
<evidence type="ECO:0000313" key="3">
    <source>
        <dbReference type="Proteomes" id="UP000014975"/>
    </source>
</evidence>
<gene>
    <name evidence="2" type="ORF">dsat_0127</name>
</gene>
<dbReference type="eggNOG" id="ENOG5031F07">
    <property type="taxonomic scope" value="Bacteria"/>
</dbReference>
<organism evidence="2 3">
    <name type="scientific">Alkalidesulfovibrio alkalitolerans DSM 16529</name>
    <dbReference type="NCBI Taxonomy" id="1121439"/>
    <lineage>
        <taxon>Bacteria</taxon>
        <taxon>Pseudomonadati</taxon>
        <taxon>Thermodesulfobacteriota</taxon>
        <taxon>Desulfovibrionia</taxon>
        <taxon>Desulfovibrionales</taxon>
        <taxon>Desulfovibrionaceae</taxon>
        <taxon>Alkalidesulfovibrio</taxon>
    </lineage>
</organism>